<dbReference type="CDD" id="cd06261">
    <property type="entry name" value="TM_PBP2"/>
    <property type="match status" value="1"/>
</dbReference>
<dbReference type="PROSITE" id="PS50928">
    <property type="entry name" value="ABC_TM1"/>
    <property type="match status" value="1"/>
</dbReference>
<dbReference type="PANTHER" id="PTHR43744">
    <property type="entry name" value="ABC TRANSPORTER PERMEASE PROTEIN MG189-RELATED-RELATED"/>
    <property type="match status" value="1"/>
</dbReference>
<sequence>MVVPFVWMLSTSLKDNSLIFSFPPKWIPDPIKWRNYQEAASSFPYYQYFWNTFYITALTIAGVLLTSALAGYAFARMQFPLRNQLFLVVLSIMMIPGQVIMIPIFLLVKDLGWMDSHLSLIVPSLVSPFGIFLMRQFYLSMPKELEDAASIDGCNPIRTFFSIFLPLSKPALATISVFTFIGTWNSFLWPLLLISTKSKQILTVGLLQFQNMYATQYNLLMAATLLVLLPVFLVYMFAQRYFVEGIAGSGVKG</sequence>
<accession>A0ABX1XVA9</accession>
<evidence type="ECO:0000256" key="1">
    <source>
        <dbReference type="ARBA" id="ARBA00004651"/>
    </source>
</evidence>
<dbReference type="SUPFAM" id="SSF161098">
    <property type="entry name" value="MetI-like"/>
    <property type="match status" value="1"/>
</dbReference>
<evidence type="ECO:0000256" key="6">
    <source>
        <dbReference type="ARBA" id="ARBA00023136"/>
    </source>
</evidence>
<comment type="caution">
    <text evidence="9">The sequence shown here is derived from an EMBL/GenBank/DDBJ whole genome shotgun (WGS) entry which is preliminary data.</text>
</comment>
<evidence type="ECO:0000256" key="4">
    <source>
        <dbReference type="ARBA" id="ARBA00022692"/>
    </source>
</evidence>
<keyword evidence="2 7" id="KW-0813">Transport</keyword>
<keyword evidence="6 7" id="KW-0472">Membrane</keyword>
<organism evidence="9 10">
    <name type="scientific">Paenibacillus phytorum</name>
    <dbReference type="NCBI Taxonomy" id="2654977"/>
    <lineage>
        <taxon>Bacteria</taxon>
        <taxon>Bacillati</taxon>
        <taxon>Bacillota</taxon>
        <taxon>Bacilli</taxon>
        <taxon>Bacillales</taxon>
        <taxon>Paenibacillaceae</taxon>
        <taxon>Paenibacillus</taxon>
    </lineage>
</organism>
<name>A0ABX1XVA9_9BACL</name>
<keyword evidence="5 7" id="KW-1133">Transmembrane helix</keyword>
<comment type="similarity">
    <text evidence="7">Belongs to the binding-protein-dependent transport system permease family.</text>
</comment>
<dbReference type="Proteomes" id="UP000616779">
    <property type="component" value="Unassembled WGS sequence"/>
</dbReference>
<keyword evidence="3" id="KW-1003">Cell membrane</keyword>
<feature type="domain" description="ABC transmembrane type-1" evidence="8">
    <location>
        <begin position="49"/>
        <end position="238"/>
    </location>
</feature>
<feature type="transmembrane region" description="Helical" evidence="7">
    <location>
        <begin position="86"/>
        <end position="108"/>
    </location>
</feature>
<evidence type="ECO:0000256" key="2">
    <source>
        <dbReference type="ARBA" id="ARBA00022448"/>
    </source>
</evidence>
<dbReference type="PANTHER" id="PTHR43744:SF12">
    <property type="entry name" value="ABC TRANSPORTER PERMEASE PROTEIN MG189-RELATED"/>
    <property type="match status" value="1"/>
</dbReference>
<evidence type="ECO:0000256" key="3">
    <source>
        <dbReference type="ARBA" id="ARBA00022475"/>
    </source>
</evidence>
<dbReference type="Pfam" id="PF00528">
    <property type="entry name" value="BPD_transp_1"/>
    <property type="match status" value="1"/>
</dbReference>
<feature type="transmembrane region" description="Helical" evidence="7">
    <location>
        <begin position="120"/>
        <end position="138"/>
    </location>
</feature>
<reference evidence="9 10" key="1">
    <citation type="submission" date="2019-10" db="EMBL/GenBank/DDBJ databases">
        <title>Description of Paenibacillus terrestris sp. nov.</title>
        <authorList>
            <person name="Carlier A."/>
            <person name="Qi S."/>
        </authorList>
    </citation>
    <scope>NUCLEOTIDE SEQUENCE [LARGE SCALE GENOMIC DNA]</scope>
    <source>
        <strain evidence="9 10">LMG 31458</strain>
    </source>
</reference>
<comment type="subcellular location">
    <subcellularLocation>
        <location evidence="1 7">Cell membrane</location>
        <topology evidence="1 7">Multi-pass membrane protein</topology>
    </subcellularLocation>
</comment>
<dbReference type="InterPro" id="IPR035906">
    <property type="entry name" value="MetI-like_sf"/>
</dbReference>
<evidence type="ECO:0000259" key="8">
    <source>
        <dbReference type="PROSITE" id="PS50928"/>
    </source>
</evidence>
<dbReference type="EMBL" id="WHOA01000093">
    <property type="protein sequence ID" value="NOU72480.1"/>
    <property type="molecule type" value="Genomic_DNA"/>
</dbReference>
<feature type="transmembrane region" description="Helical" evidence="7">
    <location>
        <begin position="53"/>
        <end position="74"/>
    </location>
</feature>
<keyword evidence="4 7" id="KW-0812">Transmembrane</keyword>
<feature type="transmembrane region" description="Helical" evidence="7">
    <location>
        <begin position="159"/>
        <end position="181"/>
    </location>
</feature>
<evidence type="ECO:0000256" key="7">
    <source>
        <dbReference type="RuleBase" id="RU363032"/>
    </source>
</evidence>
<evidence type="ECO:0000256" key="5">
    <source>
        <dbReference type="ARBA" id="ARBA00022989"/>
    </source>
</evidence>
<protein>
    <submittedName>
        <fullName evidence="9">ABC transporter permease subunit</fullName>
    </submittedName>
</protein>
<evidence type="ECO:0000313" key="10">
    <source>
        <dbReference type="Proteomes" id="UP000616779"/>
    </source>
</evidence>
<keyword evidence="10" id="KW-1185">Reference proteome</keyword>
<gene>
    <name evidence="9" type="ORF">GC098_13760</name>
</gene>
<dbReference type="Gene3D" id="1.10.3720.10">
    <property type="entry name" value="MetI-like"/>
    <property type="match status" value="1"/>
</dbReference>
<feature type="transmembrane region" description="Helical" evidence="7">
    <location>
        <begin position="219"/>
        <end position="238"/>
    </location>
</feature>
<evidence type="ECO:0000313" key="9">
    <source>
        <dbReference type="EMBL" id="NOU72480.1"/>
    </source>
</evidence>
<dbReference type="InterPro" id="IPR000515">
    <property type="entry name" value="MetI-like"/>
</dbReference>
<proteinExistence type="inferred from homology"/>